<dbReference type="InParanoid" id="A0A5C3PIY6"/>
<dbReference type="Pfam" id="PF13668">
    <property type="entry name" value="Ferritin_2"/>
    <property type="match status" value="1"/>
</dbReference>
<protein>
    <recommendedName>
        <fullName evidence="3">Ferritin-like domain-containing protein</fullName>
    </recommendedName>
</protein>
<dbReference type="EMBL" id="ML211226">
    <property type="protein sequence ID" value="TFK85903.1"/>
    <property type="molecule type" value="Genomic_DNA"/>
</dbReference>
<dbReference type="AlphaFoldDB" id="A0A5C3PIY6"/>
<evidence type="ECO:0000313" key="2">
    <source>
        <dbReference type="Proteomes" id="UP000308197"/>
    </source>
</evidence>
<accession>A0A5C3PIY6</accession>
<reference evidence="1 2" key="1">
    <citation type="journal article" date="2019" name="Nat. Ecol. Evol.">
        <title>Megaphylogeny resolves global patterns of mushroom evolution.</title>
        <authorList>
            <person name="Varga T."/>
            <person name="Krizsan K."/>
            <person name="Foldi C."/>
            <person name="Dima B."/>
            <person name="Sanchez-Garcia M."/>
            <person name="Sanchez-Ramirez S."/>
            <person name="Szollosi G.J."/>
            <person name="Szarkandi J.G."/>
            <person name="Papp V."/>
            <person name="Albert L."/>
            <person name="Andreopoulos W."/>
            <person name="Angelini C."/>
            <person name="Antonin V."/>
            <person name="Barry K.W."/>
            <person name="Bougher N.L."/>
            <person name="Buchanan P."/>
            <person name="Buyck B."/>
            <person name="Bense V."/>
            <person name="Catcheside P."/>
            <person name="Chovatia M."/>
            <person name="Cooper J."/>
            <person name="Damon W."/>
            <person name="Desjardin D."/>
            <person name="Finy P."/>
            <person name="Geml J."/>
            <person name="Haridas S."/>
            <person name="Hughes K."/>
            <person name="Justo A."/>
            <person name="Karasinski D."/>
            <person name="Kautmanova I."/>
            <person name="Kiss B."/>
            <person name="Kocsube S."/>
            <person name="Kotiranta H."/>
            <person name="LaButti K.M."/>
            <person name="Lechner B.E."/>
            <person name="Liimatainen K."/>
            <person name="Lipzen A."/>
            <person name="Lukacs Z."/>
            <person name="Mihaltcheva S."/>
            <person name="Morgado L.N."/>
            <person name="Niskanen T."/>
            <person name="Noordeloos M.E."/>
            <person name="Ohm R.A."/>
            <person name="Ortiz-Santana B."/>
            <person name="Ovrebo C."/>
            <person name="Racz N."/>
            <person name="Riley R."/>
            <person name="Savchenko A."/>
            <person name="Shiryaev A."/>
            <person name="Soop K."/>
            <person name="Spirin V."/>
            <person name="Szebenyi C."/>
            <person name="Tomsovsky M."/>
            <person name="Tulloss R.E."/>
            <person name="Uehling J."/>
            <person name="Grigoriev I.V."/>
            <person name="Vagvolgyi C."/>
            <person name="Papp T."/>
            <person name="Martin F.M."/>
            <person name="Miettinen O."/>
            <person name="Hibbett D.S."/>
            <person name="Nagy L.G."/>
        </authorList>
    </citation>
    <scope>NUCLEOTIDE SEQUENCE [LARGE SCALE GENOMIC DNA]</scope>
    <source>
        <strain evidence="1 2">HHB13444</strain>
    </source>
</reference>
<dbReference type="CDD" id="cd00657">
    <property type="entry name" value="Ferritin_like"/>
    <property type="match status" value="1"/>
</dbReference>
<dbReference type="Proteomes" id="UP000308197">
    <property type="component" value="Unassembled WGS sequence"/>
</dbReference>
<dbReference type="SUPFAM" id="SSF47240">
    <property type="entry name" value="Ferritin-like"/>
    <property type="match status" value="1"/>
</dbReference>
<proteinExistence type="predicted"/>
<name>A0A5C3PIY6_9APHY</name>
<feature type="non-terminal residue" evidence="1">
    <location>
        <position position="1"/>
    </location>
</feature>
<dbReference type="InterPro" id="IPR009078">
    <property type="entry name" value="Ferritin-like_SF"/>
</dbReference>
<gene>
    <name evidence="1" type="ORF">K466DRAFT_525076</name>
</gene>
<evidence type="ECO:0000313" key="1">
    <source>
        <dbReference type="EMBL" id="TFK85903.1"/>
    </source>
</evidence>
<evidence type="ECO:0008006" key="3">
    <source>
        <dbReference type="Google" id="ProtNLM"/>
    </source>
</evidence>
<sequence>DADILQYALTLEHLENAFYKEALGKYNQGDFAAAGYSPDVRQRFVEIGEQEATHVKFLSDALGSDATKACNYSFPIPNPRAFANVSATLESVGVSAYAGAAHYIKNSDYLTAAATILSVEARHVAWVRANADNADPFPAPFDTPLSPSEVLKLAAPFIVECPSSNPKLPFDT</sequence>
<dbReference type="InterPro" id="IPR052965">
    <property type="entry name" value="Pigment-catalase-like"/>
</dbReference>
<dbReference type="PANTHER" id="PTHR31694:SF26">
    <property type="entry name" value="OS05G0151100 PROTEIN"/>
    <property type="match status" value="1"/>
</dbReference>
<keyword evidence="2" id="KW-1185">Reference proteome</keyword>
<organism evidence="1 2">
    <name type="scientific">Polyporus arcularius HHB13444</name>
    <dbReference type="NCBI Taxonomy" id="1314778"/>
    <lineage>
        <taxon>Eukaryota</taxon>
        <taxon>Fungi</taxon>
        <taxon>Dikarya</taxon>
        <taxon>Basidiomycota</taxon>
        <taxon>Agaricomycotina</taxon>
        <taxon>Agaricomycetes</taxon>
        <taxon>Polyporales</taxon>
        <taxon>Polyporaceae</taxon>
        <taxon>Polyporus</taxon>
    </lineage>
</organism>
<dbReference type="STRING" id="1314778.A0A5C3PIY6"/>
<dbReference type="PANTHER" id="PTHR31694">
    <property type="entry name" value="DESICCATION-LIKE PROTEIN"/>
    <property type="match status" value="1"/>
</dbReference>